<gene>
    <name evidence="9" type="ORF">OM960_02285</name>
</gene>
<evidence type="ECO:0000256" key="6">
    <source>
        <dbReference type="ARBA" id="ARBA00023136"/>
    </source>
</evidence>
<feature type="transmembrane region" description="Helical" evidence="7">
    <location>
        <begin position="32"/>
        <end position="49"/>
    </location>
</feature>
<evidence type="ECO:0000256" key="4">
    <source>
        <dbReference type="ARBA" id="ARBA00022737"/>
    </source>
</evidence>
<dbReference type="InterPro" id="IPR051679">
    <property type="entry name" value="DASS-Related_Transporters"/>
</dbReference>
<evidence type="ECO:0000259" key="8">
    <source>
        <dbReference type="PROSITE" id="PS51202"/>
    </source>
</evidence>
<feature type="transmembrane region" description="Helical" evidence="7">
    <location>
        <begin position="100"/>
        <end position="130"/>
    </location>
</feature>
<reference evidence="9 10" key="1">
    <citation type="submission" date="2022-10" db="EMBL/GenBank/DDBJ databases">
        <title>Defluviimonas sp. CAU 1641 isolated from mud.</title>
        <authorList>
            <person name="Kim W."/>
        </authorList>
    </citation>
    <scope>NUCLEOTIDE SEQUENCE [LARGE SCALE GENOMIC DNA]</scope>
    <source>
        <strain evidence="9 10">CAU 1641</strain>
    </source>
</reference>
<dbReference type="InterPro" id="IPR006037">
    <property type="entry name" value="RCK_C"/>
</dbReference>
<evidence type="ECO:0000313" key="10">
    <source>
        <dbReference type="Proteomes" id="UP001207582"/>
    </source>
</evidence>
<accession>A0ABT3IY96</accession>
<dbReference type="Pfam" id="PF03600">
    <property type="entry name" value="CitMHS"/>
    <property type="match status" value="1"/>
</dbReference>
<dbReference type="PROSITE" id="PS51202">
    <property type="entry name" value="RCK_C"/>
    <property type="match status" value="2"/>
</dbReference>
<evidence type="ECO:0000256" key="2">
    <source>
        <dbReference type="ARBA" id="ARBA00022448"/>
    </source>
</evidence>
<comment type="caution">
    <text evidence="9">The sequence shown here is derived from an EMBL/GenBank/DDBJ whole genome shotgun (WGS) entry which is preliminary data.</text>
</comment>
<keyword evidence="4" id="KW-0677">Repeat</keyword>
<comment type="subcellular location">
    <subcellularLocation>
        <location evidence="1">Membrane</location>
        <topology evidence="1">Multi-pass membrane protein</topology>
    </subcellularLocation>
</comment>
<keyword evidence="6 7" id="KW-0472">Membrane</keyword>
<evidence type="ECO:0000256" key="1">
    <source>
        <dbReference type="ARBA" id="ARBA00004141"/>
    </source>
</evidence>
<dbReference type="Gene3D" id="3.30.70.1450">
    <property type="entry name" value="Regulator of K+ conductance, C-terminal domain"/>
    <property type="match status" value="2"/>
</dbReference>
<dbReference type="PROSITE" id="PS01271">
    <property type="entry name" value="NA_SULFATE"/>
    <property type="match status" value="1"/>
</dbReference>
<evidence type="ECO:0000256" key="5">
    <source>
        <dbReference type="ARBA" id="ARBA00022989"/>
    </source>
</evidence>
<organism evidence="9 10">
    <name type="scientific">Defluviimonas salinarum</name>
    <dbReference type="NCBI Taxonomy" id="2992147"/>
    <lineage>
        <taxon>Bacteria</taxon>
        <taxon>Pseudomonadati</taxon>
        <taxon>Pseudomonadota</taxon>
        <taxon>Alphaproteobacteria</taxon>
        <taxon>Rhodobacterales</taxon>
        <taxon>Paracoccaceae</taxon>
        <taxon>Albidovulum</taxon>
    </lineage>
</organism>
<feature type="transmembrane region" description="Helical" evidence="7">
    <location>
        <begin position="178"/>
        <end position="200"/>
    </location>
</feature>
<evidence type="ECO:0000313" key="9">
    <source>
        <dbReference type="EMBL" id="MCW3780407.1"/>
    </source>
</evidence>
<sequence length="594" mass="61703">MPLNFDQLTPLLALALLTAVFAAFIAERRPADVIAFLGATVALALGLVTTDDVMAAISNPAPATIGAMFVLSAALVRTGALEALMDVLGRISGTRPRLALVVFFAGAAGASALINNTPVVIVLIPVAIGLARQIGTAPSRLLMPLSYMVILGGTVTLIGTSTNLLVDGMAQDLGLVRFSLFEIAPLGILAAIGGGLFLAVAAPRLLPDRGAVIDTLSRQDRKTWLADLFIPDGSPLIGAVPTEIASLARGGGRVVDVIRGDVSLRRMVQDVRLAAGDILVVKTRDVELMGFREGVTRGAVIPGLETAQIRSAQAVELLVGPGSKAEGRSLARLRWRRRFGVYPLALHRKGETLGARFEDTPLAVGDTLLVEGAPEDMARLAEDQRLTELGPNKVRAFRHGKAPIAVAVLLGVVTLAALDVAPILTLALLGVGVVLATNCIEADEGLAAMDGRLLLLIVSMLVLGTALDRSGAVELVVGAVSPMLGAAGPFVALAIVYAFTSILTELVTNNAVAVLMVPIAAGIATSLGVDPRPFLVAVMFGASASFATPIGYQTNTLVYNAGGYRFTDFLKIGLPMNIIVGSLTVAAIPLFWPL</sequence>
<feature type="transmembrane region" description="Helical" evidence="7">
    <location>
        <begin position="511"/>
        <end position="529"/>
    </location>
</feature>
<feature type="transmembrane region" description="Helical" evidence="7">
    <location>
        <begin position="61"/>
        <end position="80"/>
    </location>
</feature>
<feature type="transmembrane region" description="Helical" evidence="7">
    <location>
        <begin position="572"/>
        <end position="592"/>
    </location>
</feature>
<keyword evidence="3 7" id="KW-0812">Transmembrane</keyword>
<dbReference type="RefSeq" id="WP_264770962.1">
    <property type="nucleotide sequence ID" value="NZ_JAPDOG010000002.1"/>
</dbReference>
<dbReference type="InterPro" id="IPR031312">
    <property type="entry name" value="Na/sul_symport_CS"/>
</dbReference>
<protein>
    <submittedName>
        <fullName evidence="9">SLC13 family permease</fullName>
    </submittedName>
</protein>
<evidence type="ECO:0000256" key="7">
    <source>
        <dbReference type="SAM" id="Phobius"/>
    </source>
</evidence>
<feature type="transmembrane region" description="Helical" evidence="7">
    <location>
        <begin position="475"/>
        <end position="499"/>
    </location>
</feature>
<feature type="transmembrane region" description="Helical" evidence="7">
    <location>
        <begin position="534"/>
        <end position="552"/>
    </location>
</feature>
<feature type="domain" description="RCK C-terminal" evidence="8">
    <location>
        <begin position="302"/>
        <end position="386"/>
    </location>
</feature>
<dbReference type="EMBL" id="JAPDOG010000002">
    <property type="protein sequence ID" value="MCW3780407.1"/>
    <property type="molecule type" value="Genomic_DNA"/>
</dbReference>
<dbReference type="PANTHER" id="PTHR43652:SF2">
    <property type="entry name" value="BASIC AMINO ACID ANTIPORTER YFCC-RELATED"/>
    <property type="match status" value="1"/>
</dbReference>
<proteinExistence type="predicted"/>
<dbReference type="SUPFAM" id="SSF116726">
    <property type="entry name" value="TrkA C-terminal domain-like"/>
    <property type="match status" value="2"/>
</dbReference>
<keyword evidence="2" id="KW-0813">Transport</keyword>
<dbReference type="Proteomes" id="UP001207582">
    <property type="component" value="Unassembled WGS sequence"/>
</dbReference>
<name>A0ABT3IY96_9RHOB</name>
<dbReference type="PANTHER" id="PTHR43652">
    <property type="entry name" value="BASIC AMINO ACID ANTIPORTER YFCC-RELATED"/>
    <property type="match status" value="1"/>
</dbReference>
<keyword evidence="5 7" id="KW-1133">Transmembrane helix</keyword>
<feature type="transmembrane region" description="Helical" evidence="7">
    <location>
        <begin position="142"/>
        <end position="166"/>
    </location>
</feature>
<evidence type="ECO:0000256" key="3">
    <source>
        <dbReference type="ARBA" id="ARBA00022692"/>
    </source>
</evidence>
<feature type="domain" description="RCK C-terminal" evidence="8">
    <location>
        <begin position="213"/>
        <end position="297"/>
    </location>
</feature>
<dbReference type="InterPro" id="IPR036721">
    <property type="entry name" value="RCK_C_sf"/>
</dbReference>
<feature type="transmembrane region" description="Helical" evidence="7">
    <location>
        <begin position="451"/>
        <end position="468"/>
    </location>
</feature>
<dbReference type="Pfam" id="PF02080">
    <property type="entry name" value="TrkA_C"/>
    <property type="match status" value="1"/>
</dbReference>
<feature type="transmembrane region" description="Helical" evidence="7">
    <location>
        <begin position="404"/>
        <end position="431"/>
    </location>
</feature>
<dbReference type="InterPro" id="IPR004680">
    <property type="entry name" value="Cit_transptr-like_dom"/>
</dbReference>
<keyword evidence="10" id="KW-1185">Reference proteome</keyword>